<comment type="cofactor">
    <cofactor evidence="1">
        <name>Fe(2+)</name>
        <dbReference type="ChEBI" id="CHEBI:29033"/>
    </cofactor>
</comment>
<dbReference type="InterPro" id="IPR003819">
    <property type="entry name" value="TauD/TfdA-like"/>
</dbReference>
<keyword evidence="7" id="KW-1185">Reference proteome</keyword>
<dbReference type="InterPro" id="IPR050411">
    <property type="entry name" value="AlphaKG_dependent_hydroxylases"/>
</dbReference>
<dbReference type="PANTHER" id="PTHR10696:SF56">
    <property type="entry name" value="TAUD_TFDA-LIKE DOMAIN-CONTAINING PROTEIN"/>
    <property type="match status" value="1"/>
</dbReference>
<dbReference type="AlphaFoldDB" id="A0A1Z1W2P0"/>
<evidence type="ECO:0000313" key="6">
    <source>
        <dbReference type="EMBL" id="ARX80673.1"/>
    </source>
</evidence>
<dbReference type="SUPFAM" id="SSF51197">
    <property type="entry name" value="Clavaminate synthase-like"/>
    <property type="match status" value="1"/>
</dbReference>
<organism evidence="6 7">
    <name type="scientific">Streptomyces alboflavus</name>
    <dbReference type="NCBI Taxonomy" id="67267"/>
    <lineage>
        <taxon>Bacteria</taxon>
        <taxon>Bacillati</taxon>
        <taxon>Actinomycetota</taxon>
        <taxon>Actinomycetes</taxon>
        <taxon>Kitasatosporales</taxon>
        <taxon>Streptomycetaceae</taxon>
        <taxon>Streptomyces</taxon>
    </lineage>
</organism>
<evidence type="ECO:0000256" key="4">
    <source>
        <dbReference type="ARBA" id="ARBA00023194"/>
    </source>
</evidence>
<dbReference type="EMBL" id="CP021748">
    <property type="protein sequence ID" value="ARX80673.1"/>
    <property type="molecule type" value="Genomic_DNA"/>
</dbReference>
<proteinExistence type="predicted"/>
<evidence type="ECO:0000256" key="1">
    <source>
        <dbReference type="ARBA" id="ARBA00001954"/>
    </source>
</evidence>
<dbReference type="InterPro" id="IPR042098">
    <property type="entry name" value="TauD-like_sf"/>
</dbReference>
<protein>
    <recommendedName>
        <fullName evidence="5">TauD/TfdA-like domain-containing protein</fullName>
    </recommendedName>
</protein>
<keyword evidence="4" id="KW-0045">Antibiotic biosynthesis</keyword>
<evidence type="ECO:0000256" key="3">
    <source>
        <dbReference type="ARBA" id="ARBA00023004"/>
    </source>
</evidence>
<dbReference type="Proteomes" id="UP000195880">
    <property type="component" value="Chromosome"/>
</dbReference>
<dbReference type="KEGG" id="salf:SMD44_00071"/>
<name>A0A1Z1W2P0_9ACTN</name>
<accession>A0A1Z1W2P0</accession>
<dbReference type="Gene3D" id="3.60.130.10">
    <property type="entry name" value="Clavaminate synthase-like"/>
    <property type="match status" value="1"/>
</dbReference>
<dbReference type="GO" id="GO:0017000">
    <property type="term" value="P:antibiotic biosynthetic process"/>
    <property type="evidence" value="ECO:0007669"/>
    <property type="project" value="UniProtKB-KW"/>
</dbReference>
<dbReference type="PANTHER" id="PTHR10696">
    <property type="entry name" value="GAMMA-BUTYROBETAINE HYDROXYLASE-RELATED"/>
    <property type="match status" value="1"/>
</dbReference>
<evidence type="ECO:0000259" key="5">
    <source>
        <dbReference type="Pfam" id="PF02668"/>
    </source>
</evidence>
<keyword evidence="2" id="KW-0560">Oxidoreductase</keyword>
<dbReference type="Pfam" id="PF02668">
    <property type="entry name" value="TauD"/>
    <property type="match status" value="1"/>
</dbReference>
<evidence type="ECO:0000313" key="7">
    <source>
        <dbReference type="Proteomes" id="UP000195880"/>
    </source>
</evidence>
<dbReference type="GO" id="GO:0016491">
    <property type="term" value="F:oxidoreductase activity"/>
    <property type="evidence" value="ECO:0007669"/>
    <property type="project" value="UniProtKB-KW"/>
</dbReference>
<evidence type="ECO:0000256" key="2">
    <source>
        <dbReference type="ARBA" id="ARBA00023002"/>
    </source>
</evidence>
<dbReference type="OrthoDB" id="581608at2"/>
<sequence>MTTAVTPRTQELLDQGYTLLDGITTDEQAAAALQDLGALIPQYDGQLRYQVKAAPGFEDRRYSKSTNTILVHTEAPGWNPPPRYLALHCRVQARCGSGQTELADAYAFIASLSEEERQTVQGKAIDWVGHNTGGTGTAGVRRPVVESTPEGRDIVRFSYNLLTAGHYDPPIDADVPADELPLGSLGRELAVRAESFFRDNKVSVLIPEESILVWDNQRMLHARSSYSDARRHLTRYWLQES</sequence>
<reference evidence="6 7" key="1">
    <citation type="submission" date="2017-05" db="EMBL/GenBank/DDBJ databases">
        <title>Streptomyces alboflavus Genome sequencing and assembly.</title>
        <authorList>
            <person name="Wang Y."/>
            <person name="Du B."/>
            <person name="Ding Y."/>
            <person name="Liu H."/>
            <person name="Hou Q."/>
            <person name="Liu K."/>
            <person name="Wang C."/>
            <person name="Yao L."/>
        </authorList>
    </citation>
    <scope>NUCLEOTIDE SEQUENCE [LARGE SCALE GENOMIC DNA]</scope>
    <source>
        <strain evidence="6 7">MDJK44</strain>
    </source>
</reference>
<gene>
    <name evidence="6" type="ORF">SMD44_00071</name>
</gene>
<keyword evidence="3" id="KW-0408">Iron</keyword>
<feature type="domain" description="TauD/TfdA-like" evidence="5">
    <location>
        <begin position="10"/>
        <end position="237"/>
    </location>
</feature>
<dbReference type="RefSeq" id="WP_087882397.1">
    <property type="nucleotide sequence ID" value="NZ_CP021748.1"/>
</dbReference>